<gene>
    <name evidence="2" type="primary">KPNA2_0</name>
    <name evidence="2" type="ORF">FJT64_006601</name>
</gene>
<dbReference type="AlphaFoldDB" id="A0A6A4VQF3"/>
<comment type="caution">
    <text evidence="2">The sequence shown here is derived from an EMBL/GenBank/DDBJ whole genome shotgun (WGS) entry which is preliminary data.</text>
</comment>
<dbReference type="InterPro" id="IPR011989">
    <property type="entry name" value="ARM-like"/>
</dbReference>
<name>A0A6A4VQF3_AMPAM</name>
<keyword evidence="3" id="KW-1185">Reference proteome</keyword>
<reference evidence="2 3" key="1">
    <citation type="submission" date="2019-07" db="EMBL/GenBank/DDBJ databases">
        <title>Draft genome assembly of a fouling barnacle, Amphibalanus amphitrite (Darwin, 1854): The first reference genome for Thecostraca.</title>
        <authorList>
            <person name="Kim W."/>
        </authorList>
    </citation>
    <scope>NUCLEOTIDE SEQUENCE [LARGE SCALE GENOMIC DNA]</scope>
    <source>
        <strain evidence="2">SNU_AA5</strain>
        <tissue evidence="2">Soma without cirri and trophi</tissue>
    </source>
</reference>
<feature type="compositionally biased region" description="Low complexity" evidence="1">
    <location>
        <begin position="377"/>
        <end position="391"/>
    </location>
</feature>
<evidence type="ECO:0000256" key="1">
    <source>
        <dbReference type="SAM" id="MobiDB-lite"/>
    </source>
</evidence>
<dbReference type="OrthoDB" id="6375181at2759"/>
<protein>
    <submittedName>
        <fullName evidence="2">Importin subunit alpha-1</fullName>
    </submittedName>
</protein>
<accession>A0A6A4VQF3</accession>
<feature type="region of interest" description="Disordered" evidence="1">
    <location>
        <begin position="369"/>
        <end position="405"/>
    </location>
</feature>
<dbReference type="PANTHER" id="PTHR22954:SF3">
    <property type="entry name" value="PROTEIN CBG08539"/>
    <property type="match status" value="1"/>
</dbReference>
<organism evidence="2 3">
    <name type="scientific">Amphibalanus amphitrite</name>
    <name type="common">Striped barnacle</name>
    <name type="synonym">Balanus amphitrite</name>
    <dbReference type="NCBI Taxonomy" id="1232801"/>
    <lineage>
        <taxon>Eukaryota</taxon>
        <taxon>Metazoa</taxon>
        <taxon>Ecdysozoa</taxon>
        <taxon>Arthropoda</taxon>
        <taxon>Crustacea</taxon>
        <taxon>Multicrustacea</taxon>
        <taxon>Cirripedia</taxon>
        <taxon>Thoracica</taxon>
        <taxon>Thoracicalcarea</taxon>
        <taxon>Balanomorpha</taxon>
        <taxon>Balanoidea</taxon>
        <taxon>Balanidae</taxon>
        <taxon>Amphibalaninae</taxon>
        <taxon>Amphibalanus</taxon>
    </lineage>
</organism>
<dbReference type="PANTHER" id="PTHR22954">
    <property type="entry name" value="RETROVIRAL PROTEASE-RELATED"/>
    <property type="match status" value="1"/>
</dbReference>
<dbReference type="InterPro" id="IPR005312">
    <property type="entry name" value="DUF1759"/>
</dbReference>
<dbReference type="EMBL" id="VIIS01001591">
    <property type="protein sequence ID" value="KAF0295883.1"/>
    <property type="molecule type" value="Genomic_DNA"/>
</dbReference>
<dbReference type="Gene3D" id="1.25.10.10">
    <property type="entry name" value="Leucine-rich Repeat Variant"/>
    <property type="match status" value="1"/>
</dbReference>
<proteinExistence type="predicted"/>
<dbReference type="Pfam" id="PF03564">
    <property type="entry name" value="DUF1759"/>
    <property type="match status" value="1"/>
</dbReference>
<dbReference type="Proteomes" id="UP000440578">
    <property type="component" value="Unassembled WGS sequence"/>
</dbReference>
<sequence>MEELLAARSRLRTKATKACNDLRAYREGDRKALDPDQLALKLHHVEKIQTELQGLQVQLDKLGQADETDHVQTLEDEAFLGSRLLARLEKAEEAQFRTESMKAAGSADLKSYLTVAIPTFDGDVMRWPEFWELFLISVHDNPGYANVQRFVVLKSHLAGAALRAIQGIPVTGDGYVQAVSALKARFDLENVRRETLLKELMNMSSVRHGDLKAMRSFIDHLSAHTRALSTLGVSSESLSSLLLPMVKGNIPEDWRLEWARRSSHHFDDFLVFLKEEIRKDDYRSQREAVRVMVILNLTSGGSQERMAELCRLGAAKPRCDLLVAGGANLIMVFMDAPSNVLRCAEQVDREGTVALQVDECGGLDRIESLQTYEDEPSSSSAGTSTMTTGRTLRWRRPPPPPMASS</sequence>
<evidence type="ECO:0000313" key="3">
    <source>
        <dbReference type="Proteomes" id="UP000440578"/>
    </source>
</evidence>
<evidence type="ECO:0000313" key="2">
    <source>
        <dbReference type="EMBL" id="KAF0295883.1"/>
    </source>
</evidence>